<dbReference type="InterPro" id="IPR004995">
    <property type="entry name" value="Spore_Ger"/>
</dbReference>
<proteinExistence type="inferred from homology"/>
<dbReference type="PANTHER" id="PTHR22550">
    <property type="entry name" value="SPORE GERMINATION PROTEIN"/>
    <property type="match status" value="1"/>
</dbReference>
<reference evidence="7" key="1">
    <citation type="submission" date="2017-08" db="EMBL/GenBank/DDBJ databases">
        <authorList>
            <person name="Huang Z."/>
        </authorList>
    </citation>
    <scope>NUCLEOTIDE SEQUENCE [LARGE SCALE GENOMIC DNA]</scope>
    <source>
        <strain evidence="7">SA5d-4</strain>
    </source>
</reference>
<dbReference type="EMBL" id="NPIA01000003">
    <property type="protein sequence ID" value="OZM57496.1"/>
    <property type="molecule type" value="Genomic_DNA"/>
</dbReference>
<evidence type="ECO:0000313" key="7">
    <source>
        <dbReference type="Proteomes" id="UP000217083"/>
    </source>
</evidence>
<comment type="subcellular location">
    <subcellularLocation>
        <location evidence="4">Cell membrane</location>
    </subcellularLocation>
    <subcellularLocation>
        <location evidence="1">Membrane</location>
        <topology evidence="1">Multi-pass membrane protein</topology>
    </subcellularLocation>
</comment>
<dbReference type="AlphaFoldDB" id="A0A263BWC6"/>
<keyword evidence="5" id="KW-0812">Transmembrane</keyword>
<comment type="similarity">
    <text evidence="2 4">Belongs to the GerABKA family.</text>
</comment>
<sequence>MLANTPLKKTEITNSAETQSADDKSPILETLLQLRKTKDFVQYYNSESKNPFYIAYFQSLIDSSILHNDILANILKSEVSNVDDFIKIIPIEDIKIVETKEEIEEQLIIGSVIIYFHVDDNRVACIPAQSVHGRNVSSPEIEFSVIGPQDAFVEGIDININLIRKRIPSSKLTFKEITIGKLSKTKVVVAYIDGIANDQNVDTVLQRLRDIEFDQILDISYIEQLLQDNTNSPFPQLISTERPDRVAAILAEGKIAIIADGSNHVITGPTTFVEFFTSMEDYYMSWLVGSAFRIIRFMAVAFSIFATPIYVAVLSYHYELIPRDLLATLTSSRANIPFPPVIEAIFLELTIELLREAGARLPTKVGQTIGIVGGIVIGQASVEAGLTSNILLIIVALAALASFTTPVYQMGSTIRLLRFPFIIFAFLWGGLGIVLCLTFLIVHLLRLSSLGNPYLAPLYPLRIADWKDAFIRLPFSMFSIRPFITRSKDIMRFKESNAKEKKDNKK</sequence>
<evidence type="ECO:0000256" key="3">
    <source>
        <dbReference type="ARBA" id="ARBA00023136"/>
    </source>
</evidence>
<dbReference type="GO" id="GO:0009847">
    <property type="term" value="P:spore germination"/>
    <property type="evidence" value="ECO:0007669"/>
    <property type="project" value="UniProtKB-UniRule"/>
</dbReference>
<dbReference type="PIRSF" id="PIRSF005690">
    <property type="entry name" value="GerBA"/>
    <property type="match status" value="1"/>
</dbReference>
<organism evidence="6 7">
    <name type="scientific">Lottiidibacillus patelloidae</name>
    <dbReference type="NCBI Taxonomy" id="2670334"/>
    <lineage>
        <taxon>Bacteria</taxon>
        <taxon>Bacillati</taxon>
        <taxon>Bacillota</taxon>
        <taxon>Bacilli</taxon>
        <taxon>Bacillales</taxon>
        <taxon>Bacillaceae</taxon>
        <taxon>Lottiidibacillus</taxon>
    </lineage>
</organism>
<dbReference type="GO" id="GO:0005886">
    <property type="term" value="C:plasma membrane"/>
    <property type="evidence" value="ECO:0007669"/>
    <property type="project" value="UniProtKB-SubCell"/>
</dbReference>
<feature type="transmembrane region" description="Helical" evidence="5">
    <location>
        <begin position="421"/>
        <end position="446"/>
    </location>
</feature>
<dbReference type="RefSeq" id="WP_094924198.1">
    <property type="nucleotide sequence ID" value="NZ_NPIA01000003.1"/>
</dbReference>
<feature type="transmembrane region" description="Helical" evidence="5">
    <location>
        <begin position="294"/>
        <end position="318"/>
    </location>
</feature>
<evidence type="ECO:0000313" key="6">
    <source>
        <dbReference type="EMBL" id="OZM57496.1"/>
    </source>
</evidence>
<keyword evidence="3 4" id="KW-0472">Membrane</keyword>
<comment type="caution">
    <text evidence="6">The sequence shown here is derived from an EMBL/GenBank/DDBJ whole genome shotgun (WGS) entry which is preliminary data.</text>
</comment>
<dbReference type="Proteomes" id="UP000217083">
    <property type="component" value="Unassembled WGS sequence"/>
</dbReference>
<protein>
    <submittedName>
        <fullName evidence="6">Spore germination protein</fullName>
    </submittedName>
</protein>
<evidence type="ECO:0000256" key="5">
    <source>
        <dbReference type="SAM" id="Phobius"/>
    </source>
</evidence>
<reference evidence="6 7" key="2">
    <citation type="submission" date="2017-09" db="EMBL/GenBank/DDBJ databases">
        <title>Bacillus patelloidae sp. nov., isolated from the intestinal tract of a marine limpet.</title>
        <authorList>
            <person name="Liu R."/>
            <person name="Dong C."/>
            <person name="Shao Z."/>
        </authorList>
    </citation>
    <scope>NUCLEOTIDE SEQUENCE [LARGE SCALE GENOMIC DNA]</scope>
    <source>
        <strain evidence="6 7">SA5d-4</strain>
    </source>
</reference>
<accession>A0A263BWC6</accession>
<keyword evidence="5" id="KW-1133">Transmembrane helix</keyword>
<evidence type="ECO:0000256" key="2">
    <source>
        <dbReference type="ARBA" id="ARBA00005278"/>
    </source>
</evidence>
<name>A0A263BWC6_9BACI</name>
<feature type="transmembrane region" description="Helical" evidence="5">
    <location>
        <begin position="390"/>
        <end position="409"/>
    </location>
</feature>
<evidence type="ECO:0000256" key="1">
    <source>
        <dbReference type="ARBA" id="ARBA00004141"/>
    </source>
</evidence>
<gene>
    <name evidence="6" type="ORF">CIB95_06755</name>
</gene>
<dbReference type="Pfam" id="PF03323">
    <property type="entry name" value="GerA"/>
    <property type="match status" value="1"/>
</dbReference>
<dbReference type="InterPro" id="IPR050768">
    <property type="entry name" value="UPF0353/GerABKA_families"/>
</dbReference>
<evidence type="ECO:0000256" key="4">
    <source>
        <dbReference type="PIRNR" id="PIRNR005690"/>
    </source>
</evidence>
<dbReference type="PANTHER" id="PTHR22550:SF5">
    <property type="entry name" value="LEUCINE ZIPPER PROTEIN 4"/>
    <property type="match status" value="1"/>
</dbReference>
<keyword evidence="7" id="KW-1185">Reference proteome</keyword>